<keyword evidence="2" id="KW-0326">Glycosidase</keyword>
<reference evidence="3" key="1">
    <citation type="journal article" date="2007" name="Int. J. Syst. Evol. Microbiol.">
        <title>Luteimonas composti sp. nov., a moderately thermophilic bacterium isolated from food waste.</title>
        <authorList>
            <person name="Young C.C."/>
            <person name="Kampfer P."/>
            <person name="Chen W.M."/>
            <person name="Yen W.S."/>
            <person name="Arun A.B."/>
            <person name="Lai W.A."/>
            <person name="Shen F.T."/>
            <person name="Rekha P.D."/>
            <person name="Lin K.Y."/>
            <person name="Chou J.H."/>
        </authorList>
    </citation>
    <scope>NUCLEOTIDE SEQUENCE</scope>
    <source>
        <strain evidence="3">CC-YY355</strain>
    </source>
</reference>
<dbReference type="SUPFAM" id="SSF51445">
    <property type="entry name" value="(Trans)glycosidases"/>
    <property type="match status" value="1"/>
</dbReference>
<name>A0ABT6MTL2_9GAMM</name>
<keyword evidence="1" id="KW-0378">Hydrolase</keyword>
<gene>
    <name evidence="3" type="ORF">QF205_12075</name>
</gene>
<dbReference type="InterPro" id="IPR050985">
    <property type="entry name" value="Alpha-glycosidase_related"/>
</dbReference>
<dbReference type="Proteomes" id="UP001160550">
    <property type="component" value="Unassembled WGS sequence"/>
</dbReference>
<dbReference type="Gene3D" id="3.20.20.70">
    <property type="entry name" value="Aldolase class I"/>
    <property type="match status" value="1"/>
</dbReference>
<evidence type="ECO:0000313" key="4">
    <source>
        <dbReference type="Proteomes" id="UP001160550"/>
    </source>
</evidence>
<protein>
    <submittedName>
        <fullName evidence="3">Alpha-galactosidase</fullName>
    </submittedName>
</protein>
<dbReference type="PANTHER" id="PTHR43053:SF3">
    <property type="entry name" value="ALPHA-GALACTOSIDASE C-RELATED"/>
    <property type="match status" value="1"/>
</dbReference>
<dbReference type="InterPro" id="IPR002252">
    <property type="entry name" value="Glyco_hydro_36"/>
</dbReference>
<keyword evidence="4" id="KW-1185">Reference proteome</keyword>
<dbReference type="InterPro" id="IPR013785">
    <property type="entry name" value="Aldolase_TIM"/>
</dbReference>
<dbReference type="PANTHER" id="PTHR43053">
    <property type="entry name" value="GLYCOSIDASE FAMILY 31"/>
    <property type="match status" value="1"/>
</dbReference>
<dbReference type="EMBL" id="JARYGX010000023">
    <property type="protein sequence ID" value="MDH7453798.1"/>
    <property type="molecule type" value="Genomic_DNA"/>
</dbReference>
<dbReference type="RefSeq" id="WP_280943013.1">
    <property type="nucleotide sequence ID" value="NZ_JARYGX010000023.1"/>
</dbReference>
<accession>A0ABT6MTL2</accession>
<evidence type="ECO:0000256" key="1">
    <source>
        <dbReference type="ARBA" id="ARBA00022801"/>
    </source>
</evidence>
<reference evidence="3" key="2">
    <citation type="submission" date="2023-04" db="EMBL/GenBank/DDBJ databases">
        <authorList>
            <person name="Sun J.-Q."/>
        </authorList>
    </citation>
    <scope>NUCLEOTIDE SEQUENCE</scope>
    <source>
        <strain evidence="3">CC-YY355</strain>
    </source>
</reference>
<dbReference type="PROSITE" id="PS51318">
    <property type="entry name" value="TAT"/>
    <property type="match status" value="1"/>
</dbReference>
<comment type="caution">
    <text evidence="3">The sequence shown here is derived from an EMBL/GenBank/DDBJ whole genome shotgun (WGS) entry which is preliminary data.</text>
</comment>
<evidence type="ECO:0000256" key="2">
    <source>
        <dbReference type="ARBA" id="ARBA00023295"/>
    </source>
</evidence>
<organism evidence="3 4">
    <name type="scientific">Luteimonas composti</name>
    <dbReference type="NCBI Taxonomy" id="398257"/>
    <lineage>
        <taxon>Bacteria</taxon>
        <taxon>Pseudomonadati</taxon>
        <taxon>Pseudomonadota</taxon>
        <taxon>Gammaproteobacteria</taxon>
        <taxon>Lysobacterales</taxon>
        <taxon>Lysobacteraceae</taxon>
        <taxon>Luteimonas</taxon>
    </lineage>
</organism>
<dbReference type="Pfam" id="PF02065">
    <property type="entry name" value="Melibiase"/>
    <property type="match status" value="1"/>
</dbReference>
<proteinExistence type="predicted"/>
<dbReference type="CDD" id="cd14791">
    <property type="entry name" value="GH36"/>
    <property type="match status" value="1"/>
</dbReference>
<evidence type="ECO:0000313" key="3">
    <source>
        <dbReference type="EMBL" id="MDH7453798.1"/>
    </source>
</evidence>
<sequence>MSSIDRRTVLKLVTGGAAAAAMPWNAARAGSRIAAGAGKAVAQDEELAIVFDQRLHTRLARRGEFATGWQPSESLLLGESAVDDFAFAGARTRALRDPRHGKGQATIVSGLAANGIEKQVEVQFFQRYPGLAVLKTRYRNTGDAPLEVAGWRAAAHELEQRPDGFWTFSGASHTDRRDWVQPLAEGFEQRNYLGMDSSDYGGGTPVANIWRRDLGLAVGHLETVPKIMSMPVRRTPGGAAIALEAERPMTLAPGQSLETERCFVRLHSGDHFSTLQAYRTWMAAEGLEGPEVPDSAFAPVWCAWGYERDYTAEQVLGTLPKVKELGFEWVVLDDGWQTNEGDWAINLDKYPGGEDDMRAFTAEIRRQGLRPRLWIAPLAADPGSEILFKRPDMLLLDQDGGFQKVTWWNSLTQCPAYQPVVDYYVALVKKIIGDWGFEGLKIDGHHLNAVAPCHNPAHNHAYPEESCEQMGAFWSAIHRAAREANPEAVVELCPCGTAFAFHSLPGTDQFPSSDPLSSWQIRHKGKTFKALAGDRSSYAGDHVELSDNGDDWATTVGIGAVVSTKFTWPRDIENPKLTPPPGGLLLQGARETEWRKWVDLYREHMLPKGEYLGDLYDIGFDRPEAHAIRKDGALYYTFYADEWSGPVELRGLPRGRHRVRDLYNGTELGVVDGSAARIDVAFKRFVFLQVTPEARA</sequence>
<dbReference type="InterPro" id="IPR006311">
    <property type="entry name" value="TAT_signal"/>
</dbReference>
<dbReference type="InterPro" id="IPR017853">
    <property type="entry name" value="GH"/>
</dbReference>